<proteinExistence type="predicted"/>
<organism evidence="1 2">
    <name type="scientific">Pristionchus fissidentatus</name>
    <dbReference type="NCBI Taxonomy" id="1538716"/>
    <lineage>
        <taxon>Eukaryota</taxon>
        <taxon>Metazoa</taxon>
        <taxon>Ecdysozoa</taxon>
        <taxon>Nematoda</taxon>
        <taxon>Chromadorea</taxon>
        <taxon>Rhabditida</taxon>
        <taxon>Rhabditina</taxon>
        <taxon>Diplogasteromorpha</taxon>
        <taxon>Diplogasteroidea</taxon>
        <taxon>Neodiplogasteridae</taxon>
        <taxon>Pristionchus</taxon>
    </lineage>
</organism>
<dbReference type="EMBL" id="BTSY01000005">
    <property type="protein sequence ID" value="GMT27792.1"/>
    <property type="molecule type" value="Genomic_DNA"/>
</dbReference>
<gene>
    <name evidence="1" type="ORF">PFISCL1PPCAC_19089</name>
</gene>
<dbReference type="AlphaFoldDB" id="A0AAV5WCT4"/>
<accession>A0AAV5WCT4</accession>
<dbReference type="Proteomes" id="UP001432322">
    <property type="component" value="Unassembled WGS sequence"/>
</dbReference>
<keyword evidence="2" id="KW-1185">Reference proteome</keyword>
<evidence type="ECO:0000313" key="2">
    <source>
        <dbReference type="Proteomes" id="UP001432322"/>
    </source>
</evidence>
<name>A0AAV5WCT4_9BILA</name>
<evidence type="ECO:0000313" key="1">
    <source>
        <dbReference type="EMBL" id="GMT27792.1"/>
    </source>
</evidence>
<comment type="caution">
    <text evidence="1">The sequence shown here is derived from an EMBL/GenBank/DDBJ whole genome shotgun (WGS) entry which is preliminary data.</text>
</comment>
<protein>
    <submittedName>
        <fullName evidence="1">Uncharacterized protein</fullName>
    </submittedName>
</protein>
<reference evidence="1" key="1">
    <citation type="submission" date="2023-10" db="EMBL/GenBank/DDBJ databases">
        <title>Genome assembly of Pristionchus species.</title>
        <authorList>
            <person name="Yoshida K."/>
            <person name="Sommer R.J."/>
        </authorList>
    </citation>
    <scope>NUCLEOTIDE SEQUENCE</scope>
    <source>
        <strain evidence="1">RS5133</strain>
    </source>
</reference>
<sequence length="249" mass="27902">MPLTMPGKNNLKIVNLNDKKAKFTGVTVWIIDITKANDFDYEIYDVAFMNRTTSVPKSIITIMSPASFSVKAEEGQSVSFTARLVGFDNAHEKNEDQCDYAYKTVAATTFDGFDFDVNAPIISLAFTEKNPINIKADLMYQNIRNLTKSAFITTPGYNGCQRLGSGQVYHSPTDWTLEYSELHSEPDFTTVAFDVHFDLPEGNNIVFKDITNNATITLTADSPANTNFNFTDTKFVTVYYDNLKPLRVS</sequence>